<reference evidence="10" key="1">
    <citation type="journal article" date="2019" name="Int. J. Syst. Evol. Microbiol.">
        <title>The Global Catalogue of Microorganisms (GCM) 10K type strain sequencing project: providing services to taxonomists for standard genome sequencing and annotation.</title>
        <authorList>
            <consortium name="The Broad Institute Genomics Platform"/>
            <consortium name="The Broad Institute Genome Sequencing Center for Infectious Disease"/>
            <person name="Wu L."/>
            <person name="Ma J."/>
        </authorList>
    </citation>
    <scope>NUCLEOTIDE SEQUENCE [LARGE SCALE GENOMIC DNA]</scope>
    <source>
        <strain evidence="10">CCUG 56042</strain>
    </source>
</reference>
<feature type="compositionally biased region" description="Low complexity" evidence="6">
    <location>
        <begin position="1"/>
        <end position="15"/>
    </location>
</feature>
<dbReference type="Gene3D" id="2.60.40.10">
    <property type="entry name" value="Immunoglobulins"/>
    <property type="match status" value="2"/>
</dbReference>
<keyword evidence="4" id="KW-0574">Periplasm</keyword>
<comment type="caution">
    <text evidence="9">The sequence shown here is derived from an EMBL/GenBank/DDBJ whole genome shotgun (WGS) entry which is preliminary data.</text>
</comment>
<feature type="region of interest" description="Disordered" evidence="6">
    <location>
        <begin position="1"/>
        <end position="39"/>
    </location>
</feature>
<sequence length="302" mass="32844">MQPSRRSSPNNIRSPLENTTQRRMSSSRSSDVMATSERPMPVPVKTRLARYAASHAIRASLCVALYAATAGAMQAIAGVTPTVSRVVMPGDVTEVSAQLVNINTYPVLVQAWVDDGELHTTPQESTAPVIALPPIFRMDAHERTSLRLINSGAPLPADRESLFWLNLHEIPLTQKNRFSDGQTVTITMRTQFKVFVRPVDKLPYPATELPKRLTFSLTGANAGLLLSVHNPTPYYATINMLDVSVGDTSQPAVVNMLAPFSESSVRLEGLRAQAGDHAKVKFALIDDDGAAVEGERSMPVNN</sequence>
<proteinExistence type="inferred from homology"/>
<dbReference type="SUPFAM" id="SSF49354">
    <property type="entry name" value="PapD-like"/>
    <property type="match status" value="1"/>
</dbReference>
<dbReference type="InterPro" id="IPR016147">
    <property type="entry name" value="Pili_assmbl_chaperone_N"/>
</dbReference>
<dbReference type="Pfam" id="PF02753">
    <property type="entry name" value="PapD_C"/>
    <property type="match status" value="1"/>
</dbReference>
<comment type="subcellular location">
    <subcellularLocation>
        <location evidence="1">Periplasm</location>
    </subcellularLocation>
</comment>
<feature type="domain" description="Pili assembly chaperone N-terminal" evidence="7">
    <location>
        <begin position="78"/>
        <end position="198"/>
    </location>
</feature>
<dbReference type="Proteomes" id="UP001596103">
    <property type="component" value="Unassembled WGS sequence"/>
</dbReference>
<evidence type="ECO:0000256" key="1">
    <source>
        <dbReference type="ARBA" id="ARBA00004418"/>
    </source>
</evidence>
<dbReference type="InterPro" id="IPR016148">
    <property type="entry name" value="Pili_assmbl_chaperone_C"/>
</dbReference>
<feature type="domain" description="Pili assembly chaperone C-terminal" evidence="8">
    <location>
        <begin position="228"/>
        <end position="292"/>
    </location>
</feature>
<evidence type="ECO:0000259" key="7">
    <source>
        <dbReference type="Pfam" id="PF00345"/>
    </source>
</evidence>
<dbReference type="PANTHER" id="PTHR30251:SF7">
    <property type="entry name" value="FIMBRIAE CHAPARONE"/>
    <property type="match status" value="1"/>
</dbReference>
<dbReference type="InterPro" id="IPR013783">
    <property type="entry name" value="Ig-like_fold"/>
</dbReference>
<name>A0ABW0J9B9_9BURK</name>
<dbReference type="PANTHER" id="PTHR30251">
    <property type="entry name" value="PILUS ASSEMBLY CHAPERONE"/>
    <property type="match status" value="1"/>
</dbReference>
<dbReference type="SUPFAM" id="SSF49584">
    <property type="entry name" value="Periplasmic chaperone C-domain"/>
    <property type="match status" value="1"/>
</dbReference>
<evidence type="ECO:0000256" key="3">
    <source>
        <dbReference type="ARBA" id="ARBA00022729"/>
    </source>
</evidence>
<evidence type="ECO:0000256" key="6">
    <source>
        <dbReference type="SAM" id="MobiDB-lite"/>
    </source>
</evidence>
<dbReference type="InterPro" id="IPR050643">
    <property type="entry name" value="Periplasmic_pilus_chap"/>
</dbReference>
<dbReference type="PRINTS" id="PR00969">
    <property type="entry name" value="CHAPERONPILI"/>
</dbReference>
<evidence type="ECO:0000256" key="4">
    <source>
        <dbReference type="ARBA" id="ARBA00022764"/>
    </source>
</evidence>
<dbReference type="InterPro" id="IPR001829">
    <property type="entry name" value="Pili_assmbl_chaperone_bac"/>
</dbReference>
<gene>
    <name evidence="9" type="ORF">ACFPTO_12360</name>
</gene>
<evidence type="ECO:0000259" key="8">
    <source>
        <dbReference type="Pfam" id="PF02753"/>
    </source>
</evidence>
<keyword evidence="5" id="KW-0143">Chaperone</keyword>
<dbReference type="Pfam" id="PF00345">
    <property type="entry name" value="PapD_N"/>
    <property type="match status" value="1"/>
</dbReference>
<evidence type="ECO:0000256" key="5">
    <source>
        <dbReference type="ARBA" id="ARBA00023186"/>
    </source>
</evidence>
<dbReference type="EMBL" id="JBHSMP010000013">
    <property type="protein sequence ID" value="MFC5429584.1"/>
    <property type="molecule type" value="Genomic_DNA"/>
</dbReference>
<evidence type="ECO:0000313" key="10">
    <source>
        <dbReference type="Proteomes" id="UP001596103"/>
    </source>
</evidence>
<organism evidence="9 10">
    <name type="scientific">Paraburkholderia denitrificans</name>
    <dbReference type="NCBI Taxonomy" id="694025"/>
    <lineage>
        <taxon>Bacteria</taxon>
        <taxon>Pseudomonadati</taxon>
        <taxon>Pseudomonadota</taxon>
        <taxon>Betaproteobacteria</taxon>
        <taxon>Burkholderiales</taxon>
        <taxon>Burkholderiaceae</taxon>
        <taxon>Paraburkholderia</taxon>
    </lineage>
</organism>
<dbReference type="InterPro" id="IPR036316">
    <property type="entry name" value="Pili_assmbl_chap_C_dom_sf"/>
</dbReference>
<dbReference type="InterPro" id="IPR008962">
    <property type="entry name" value="PapD-like_sf"/>
</dbReference>
<evidence type="ECO:0000313" key="9">
    <source>
        <dbReference type="EMBL" id="MFC5429584.1"/>
    </source>
</evidence>
<keyword evidence="10" id="KW-1185">Reference proteome</keyword>
<accession>A0ABW0J9B9</accession>
<keyword evidence="3" id="KW-0732">Signal</keyword>
<dbReference type="RefSeq" id="WP_377711618.1">
    <property type="nucleotide sequence ID" value="NZ_JBHSMP010000013.1"/>
</dbReference>
<protein>
    <submittedName>
        <fullName evidence="9">Molecular chaperone</fullName>
    </submittedName>
</protein>
<comment type="similarity">
    <text evidence="2">Belongs to the periplasmic pilus chaperone family.</text>
</comment>
<evidence type="ECO:0000256" key="2">
    <source>
        <dbReference type="ARBA" id="ARBA00007399"/>
    </source>
</evidence>